<accession>A0AA40G1G3</accession>
<evidence type="ECO:0000313" key="3">
    <source>
        <dbReference type="Proteomes" id="UP001177670"/>
    </source>
</evidence>
<feature type="compositionally biased region" description="Basic and acidic residues" evidence="1">
    <location>
        <begin position="54"/>
        <end position="65"/>
    </location>
</feature>
<evidence type="ECO:0000313" key="2">
    <source>
        <dbReference type="EMBL" id="KAK1129309.1"/>
    </source>
</evidence>
<organism evidence="2 3">
    <name type="scientific">Melipona bicolor</name>
    <dbReference type="NCBI Taxonomy" id="60889"/>
    <lineage>
        <taxon>Eukaryota</taxon>
        <taxon>Metazoa</taxon>
        <taxon>Ecdysozoa</taxon>
        <taxon>Arthropoda</taxon>
        <taxon>Hexapoda</taxon>
        <taxon>Insecta</taxon>
        <taxon>Pterygota</taxon>
        <taxon>Neoptera</taxon>
        <taxon>Endopterygota</taxon>
        <taxon>Hymenoptera</taxon>
        <taxon>Apocrita</taxon>
        <taxon>Aculeata</taxon>
        <taxon>Apoidea</taxon>
        <taxon>Anthophila</taxon>
        <taxon>Apidae</taxon>
        <taxon>Melipona</taxon>
    </lineage>
</organism>
<proteinExistence type="predicted"/>
<keyword evidence="3" id="KW-1185">Reference proteome</keyword>
<comment type="caution">
    <text evidence="2">The sequence shown here is derived from an EMBL/GenBank/DDBJ whole genome shotgun (WGS) entry which is preliminary data.</text>
</comment>
<feature type="region of interest" description="Disordered" evidence="1">
    <location>
        <begin position="54"/>
        <end position="75"/>
    </location>
</feature>
<dbReference type="Proteomes" id="UP001177670">
    <property type="component" value="Unassembled WGS sequence"/>
</dbReference>
<reference evidence="2" key="1">
    <citation type="submission" date="2021-10" db="EMBL/GenBank/DDBJ databases">
        <title>Melipona bicolor Genome sequencing and assembly.</title>
        <authorList>
            <person name="Araujo N.S."/>
            <person name="Arias M.C."/>
        </authorList>
    </citation>
    <scope>NUCLEOTIDE SEQUENCE</scope>
    <source>
        <strain evidence="2">USP_2M_L1-L4_2017</strain>
        <tissue evidence="2">Whole body</tissue>
    </source>
</reference>
<sequence>MRSEKETLEGVLFDTQTNLENMHVKKTQLEKEQKELLIKQESLKGQVERLMKELESSEKRTHDIKQTLTQQSGDQEAEFQQIISNVKKHSEENIKKLNDEKVFINIDI</sequence>
<evidence type="ECO:0000256" key="1">
    <source>
        <dbReference type="SAM" id="MobiDB-lite"/>
    </source>
</evidence>
<protein>
    <submittedName>
        <fullName evidence="2">Uncharacterized protein</fullName>
    </submittedName>
</protein>
<gene>
    <name evidence="2" type="ORF">K0M31_020435</name>
</gene>
<name>A0AA40G1G3_9HYME</name>
<dbReference type="EMBL" id="JAHYIQ010000009">
    <property type="protein sequence ID" value="KAK1129309.1"/>
    <property type="molecule type" value="Genomic_DNA"/>
</dbReference>
<dbReference type="AlphaFoldDB" id="A0AA40G1G3"/>